<sequence length="89" mass="10498">MKHIVKSKFNEEAIQFIEDMINKFGLDCITRNGLPVDNERTLNKVNNSRYLTVNYDNCYTNELFVNLGFQGDYKVHLKRPHDLLEPYNS</sequence>
<protein>
    <submittedName>
        <fullName evidence="1">Uncharacterized protein</fullName>
    </submittedName>
</protein>
<evidence type="ECO:0000313" key="1">
    <source>
        <dbReference type="EMBL" id="QHH09455.1"/>
    </source>
</evidence>
<reference evidence="1 2" key="1">
    <citation type="submission" date="2018-12" db="EMBL/GenBank/DDBJ databases">
        <title>Genomic insights into the evolutionary origins and pathogenicity of five Vibrio parahaemolyticus strains isolated from the shrimp with acute hepatopancreatic necrosis disease (AHPND).</title>
        <authorList>
            <person name="Yang Q."/>
            <person name="Dong X."/>
            <person name="Xie G."/>
            <person name="Fu S."/>
            <person name="Zou P."/>
            <person name="Sun J."/>
            <person name="Wang Y."/>
            <person name="Huang J."/>
        </authorList>
    </citation>
    <scope>NUCLEOTIDE SEQUENCE [LARGE SCALE GENOMIC DNA]</scope>
    <source>
        <strain evidence="1 2">20160303005-1</strain>
    </source>
</reference>
<proteinExistence type="predicted"/>
<evidence type="ECO:0000313" key="2">
    <source>
        <dbReference type="Proteomes" id="UP000464718"/>
    </source>
</evidence>
<gene>
    <name evidence="1" type="ORF">EHC69_08725</name>
</gene>
<dbReference type="RefSeq" id="WP_005490178.1">
    <property type="nucleotide sequence ID" value="NZ_CP034298.1"/>
</dbReference>
<accession>A0AAX1FP86</accession>
<dbReference type="Proteomes" id="UP000464718">
    <property type="component" value="Chromosome i"/>
</dbReference>
<dbReference type="EMBL" id="CP034298">
    <property type="protein sequence ID" value="QHH09455.1"/>
    <property type="molecule type" value="Genomic_DNA"/>
</dbReference>
<name>A0AAX1FP86_VIBPH</name>
<organism evidence="1 2">
    <name type="scientific">Vibrio parahaemolyticus</name>
    <dbReference type="NCBI Taxonomy" id="670"/>
    <lineage>
        <taxon>Bacteria</taxon>
        <taxon>Pseudomonadati</taxon>
        <taxon>Pseudomonadota</taxon>
        <taxon>Gammaproteobacteria</taxon>
        <taxon>Vibrionales</taxon>
        <taxon>Vibrionaceae</taxon>
        <taxon>Vibrio</taxon>
    </lineage>
</organism>
<dbReference type="AlphaFoldDB" id="A0AAX1FP86"/>